<feature type="binding site" evidence="9">
    <location>
        <begin position="258"/>
        <end position="265"/>
    </location>
    <ligand>
        <name>ATP</name>
        <dbReference type="ChEBI" id="CHEBI:30616"/>
    </ligand>
</feature>
<evidence type="ECO:0000313" key="12">
    <source>
        <dbReference type="Proteomes" id="UP000316798"/>
    </source>
</evidence>
<organism evidence="11 12">
    <name type="scientific">Rhodoferax sediminis</name>
    <dbReference type="NCBI Taxonomy" id="2509614"/>
    <lineage>
        <taxon>Bacteria</taxon>
        <taxon>Pseudomonadati</taxon>
        <taxon>Pseudomonadota</taxon>
        <taxon>Betaproteobacteria</taxon>
        <taxon>Burkholderiales</taxon>
        <taxon>Comamonadaceae</taxon>
        <taxon>Rhodoferax</taxon>
    </lineage>
</organism>
<proteinExistence type="predicted"/>
<dbReference type="OrthoDB" id="5441773at2"/>
<name>A0A515DH12_9BURK</name>
<dbReference type="SUPFAM" id="SSF52540">
    <property type="entry name" value="P-loop containing nucleoside triphosphate hydrolases"/>
    <property type="match status" value="1"/>
</dbReference>
<dbReference type="GO" id="GO:0000725">
    <property type="term" value="P:recombinational repair"/>
    <property type="evidence" value="ECO:0007669"/>
    <property type="project" value="TreeGrafter"/>
</dbReference>
<dbReference type="InterPro" id="IPR000212">
    <property type="entry name" value="DNA_helicase_UvrD/REP"/>
</dbReference>
<evidence type="ECO:0000256" key="3">
    <source>
        <dbReference type="ARBA" id="ARBA00022806"/>
    </source>
</evidence>
<keyword evidence="12" id="KW-1185">Reference proteome</keyword>
<keyword evidence="1 9" id="KW-0547">Nucleotide-binding</keyword>
<evidence type="ECO:0000256" key="1">
    <source>
        <dbReference type="ARBA" id="ARBA00022741"/>
    </source>
</evidence>
<keyword evidence="3 9" id="KW-0347">Helicase</keyword>
<keyword evidence="5" id="KW-0413">Isomerase</keyword>
<dbReference type="AlphaFoldDB" id="A0A515DH12"/>
<dbReference type="KEGG" id="rhf:EUB48_07980"/>
<dbReference type="GO" id="GO:0003677">
    <property type="term" value="F:DNA binding"/>
    <property type="evidence" value="ECO:0007669"/>
    <property type="project" value="InterPro"/>
</dbReference>
<sequence length="696" mass="77343">MEFRIADTFTDSLTRLSGDEQKAVKTTAFDLQLNPAHPSMSLHRIEQSKDKHFWSVRAGSDIRIVLHKTQASLLLCYVDHHDKAYDWAARRKLETHPTTGAAQLVEVRETVQQVVVPVYVQAQLPLAPKRDTSSARLLFADSPDDELLGYGVPVEWLADVKAATEDTLLALADHLPAEAAEALLELATGGKPRVPAPTVAPANPFDHPDAQRRFRVMTNVAELEAALNFPWEKWTVFLHPEQRQWVARDYTGPARVSGSAGTGKTIVALHRAVHLARSQPDARVLLTTFSDTLATALHTKLKRLVGSEPRLAERIDVVSLNTIGQRLYKAQQGPVTLTSRDTVRQMLSVASEVVGGHKFSLHFLVTEWEQIVDAWQLASWEDYRDVTRLGRKTRLPEPQRAVLWAIFEEVRSALAAQKQITHAGMFTSLATTLAGSKHPPFDFAVVDEAQDLSVAHLRFLAALGAKRPDALFFAGDLGQRIFQQPFSWKSLGVDIRGRSRTLRINYRTSHQIRQQADRLLGDQAVDVDGNSETRSDKVSVFNGPPPLIRVLKTEEEEIKVVSDWLAEQSKAGALPQEFGVFVRSAAQLKRAQAAVTASGLPFKMLDEHVETASGHASIITMHLAKGLEFRAVVVMACDDEVIPLQEPIETVGDDADLQEVYDTERHLLYVACTRARDHLLVTGMEPASEFLDDFRS</sequence>
<dbReference type="PANTHER" id="PTHR11070">
    <property type="entry name" value="UVRD / RECB / PCRA DNA HELICASE FAMILY MEMBER"/>
    <property type="match status" value="1"/>
</dbReference>
<dbReference type="PANTHER" id="PTHR11070:SF45">
    <property type="entry name" value="DNA 3'-5' HELICASE"/>
    <property type="match status" value="1"/>
</dbReference>
<comment type="catalytic activity">
    <reaction evidence="8">
        <text>ATP + H2O = ADP + phosphate + H(+)</text>
        <dbReference type="Rhea" id="RHEA:13065"/>
        <dbReference type="ChEBI" id="CHEBI:15377"/>
        <dbReference type="ChEBI" id="CHEBI:15378"/>
        <dbReference type="ChEBI" id="CHEBI:30616"/>
        <dbReference type="ChEBI" id="CHEBI:43474"/>
        <dbReference type="ChEBI" id="CHEBI:456216"/>
        <dbReference type="EC" id="5.6.2.4"/>
    </reaction>
</comment>
<comment type="catalytic activity">
    <reaction evidence="6">
        <text>Couples ATP hydrolysis with the unwinding of duplex DNA by translocating in the 3'-5' direction.</text>
        <dbReference type="EC" id="5.6.2.4"/>
    </reaction>
</comment>
<dbReference type="Pfam" id="PF00580">
    <property type="entry name" value="UvrD-helicase"/>
    <property type="match status" value="1"/>
</dbReference>
<accession>A0A515DH12</accession>
<dbReference type="EC" id="5.6.2.4" evidence="7"/>
<evidence type="ECO:0000256" key="5">
    <source>
        <dbReference type="ARBA" id="ARBA00023235"/>
    </source>
</evidence>
<keyword evidence="4 9" id="KW-0067">ATP-binding</keyword>
<gene>
    <name evidence="11" type="ORF">EUB48_07980</name>
</gene>
<dbReference type="GO" id="GO:0005524">
    <property type="term" value="F:ATP binding"/>
    <property type="evidence" value="ECO:0007669"/>
    <property type="project" value="UniProtKB-UniRule"/>
</dbReference>
<feature type="domain" description="UvrD-like helicase ATP-binding" evidence="10">
    <location>
        <begin position="237"/>
        <end position="534"/>
    </location>
</feature>
<dbReference type="Pfam" id="PF13361">
    <property type="entry name" value="UvrD_C"/>
    <property type="match status" value="1"/>
</dbReference>
<protein>
    <recommendedName>
        <fullName evidence="7">DNA 3'-5' helicase</fullName>
        <ecNumber evidence="7">5.6.2.4</ecNumber>
    </recommendedName>
</protein>
<evidence type="ECO:0000256" key="9">
    <source>
        <dbReference type="PROSITE-ProRule" id="PRU00560"/>
    </source>
</evidence>
<evidence type="ECO:0000313" key="11">
    <source>
        <dbReference type="EMBL" id="QDL39695.1"/>
    </source>
</evidence>
<evidence type="ECO:0000256" key="2">
    <source>
        <dbReference type="ARBA" id="ARBA00022801"/>
    </source>
</evidence>
<dbReference type="EMBL" id="CP035503">
    <property type="protein sequence ID" value="QDL39695.1"/>
    <property type="molecule type" value="Genomic_DNA"/>
</dbReference>
<keyword evidence="2 9" id="KW-0378">Hydrolase</keyword>
<evidence type="ECO:0000256" key="8">
    <source>
        <dbReference type="ARBA" id="ARBA00048988"/>
    </source>
</evidence>
<dbReference type="InterPro" id="IPR027417">
    <property type="entry name" value="P-loop_NTPase"/>
</dbReference>
<dbReference type="Proteomes" id="UP000316798">
    <property type="component" value="Chromosome"/>
</dbReference>
<dbReference type="GO" id="GO:0016887">
    <property type="term" value="F:ATP hydrolysis activity"/>
    <property type="evidence" value="ECO:0007669"/>
    <property type="project" value="RHEA"/>
</dbReference>
<reference evidence="11 12" key="1">
    <citation type="submission" date="2019-01" db="EMBL/GenBank/DDBJ databases">
        <title>Genomic insights into a novel species Rhodoferax sp.</title>
        <authorList>
            <person name="Jin L."/>
        </authorList>
    </citation>
    <scope>NUCLEOTIDE SEQUENCE [LARGE SCALE GENOMIC DNA]</scope>
    <source>
        <strain evidence="11 12">CHu59-6-5</strain>
    </source>
</reference>
<dbReference type="InterPro" id="IPR014016">
    <property type="entry name" value="UvrD-like_ATP-bd"/>
</dbReference>
<dbReference type="InterPro" id="IPR014017">
    <property type="entry name" value="DNA_helicase_UvrD-like_C"/>
</dbReference>
<dbReference type="Gene3D" id="3.40.50.300">
    <property type="entry name" value="P-loop containing nucleotide triphosphate hydrolases"/>
    <property type="match status" value="2"/>
</dbReference>
<evidence type="ECO:0000256" key="6">
    <source>
        <dbReference type="ARBA" id="ARBA00034617"/>
    </source>
</evidence>
<evidence type="ECO:0000256" key="4">
    <source>
        <dbReference type="ARBA" id="ARBA00022840"/>
    </source>
</evidence>
<dbReference type="PROSITE" id="PS51198">
    <property type="entry name" value="UVRD_HELICASE_ATP_BIND"/>
    <property type="match status" value="1"/>
</dbReference>
<evidence type="ECO:0000259" key="10">
    <source>
        <dbReference type="PROSITE" id="PS51198"/>
    </source>
</evidence>
<dbReference type="GO" id="GO:0043138">
    <property type="term" value="F:3'-5' DNA helicase activity"/>
    <property type="evidence" value="ECO:0007669"/>
    <property type="project" value="UniProtKB-EC"/>
</dbReference>
<evidence type="ECO:0000256" key="7">
    <source>
        <dbReference type="ARBA" id="ARBA00034808"/>
    </source>
</evidence>
<dbReference type="GO" id="GO:0005829">
    <property type="term" value="C:cytosol"/>
    <property type="evidence" value="ECO:0007669"/>
    <property type="project" value="TreeGrafter"/>
</dbReference>
<dbReference type="RefSeq" id="WP_142821151.1">
    <property type="nucleotide sequence ID" value="NZ_CP035503.1"/>
</dbReference>